<dbReference type="EMBL" id="CP061800">
    <property type="protein sequence ID" value="QTA89928.1"/>
    <property type="molecule type" value="Genomic_DNA"/>
</dbReference>
<gene>
    <name evidence="1" type="ORF">dnm_059870</name>
</gene>
<sequence>MSENIKNMLRIQIIQVRVNEVPNHKFFDIKKPGFFPSLSRGKKDGPLRNPAFPRRRSRLVKKAGFLPASRPGEKTGI</sequence>
<reference evidence="1" key="1">
    <citation type="journal article" date="2021" name="Microb. Physiol.">
        <title>Proteogenomic Insights into the Physiology of Marine, Sulfate-Reducing, Filamentous Desulfonema limicola and Desulfonema magnum.</title>
        <authorList>
            <person name="Schnaars V."/>
            <person name="Wohlbrand L."/>
            <person name="Scheve S."/>
            <person name="Hinrichs C."/>
            <person name="Reinhardt R."/>
            <person name="Rabus R."/>
        </authorList>
    </citation>
    <scope>NUCLEOTIDE SEQUENCE</scope>
    <source>
        <strain evidence="1">4be13</strain>
    </source>
</reference>
<organism evidence="1 2">
    <name type="scientific">Desulfonema magnum</name>
    <dbReference type="NCBI Taxonomy" id="45655"/>
    <lineage>
        <taxon>Bacteria</taxon>
        <taxon>Pseudomonadati</taxon>
        <taxon>Thermodesulfobacteriota</taxon>
        <taxon>Desulfobacteria</taxon>
        <taxon>Desulfobacterales</taxon>
        <taxon>Desulfococcaceae</taxon>
        <taxon>Desulfonema</taxon>
    </lineage>
</organism>
<keyword evidence="2" id="KW-1185">Reference proteome</keyword>
<dbReference type="Proteomes" id="UP000663722">
    <property type="component" value="Chromosome"/>
</dbReference>
<evidence type="ECO:0000313" key="2">
    <source>
        <dbReference type="Proteomes" id="UP000663722"/>
    </source>
</evidence>
<dbReference type="AlphaFoldDB" id="A0A975BR87"/>
<dbReference type="KEGG" id="dmm:dnm_059870"/>
<accession>A0A975BR87</accession>
<protein>
    <submittedName>
        <fullName evidence="1">Uncharacterized protein</fullName>
    </submittedName>
</protein>
<evidence type="ECO:0000313" key="1">
    <source>
        <dbReference type="EMBL" id="QTA89928.1"/>
    </source>
</evidence>
<proteinExistence type="predicted"/>
<name>A0A975BR87_9BACT</name>